<proteinExistence type="predicted"/>
<organism evidence="1 2">
    <name type="scientific">Tectimicrobiota bacterium</name>
    <dbReference type="NCBI Taxonomy" id="2528274"/>
    <lineage>
        <taxon>Bacteria</taxon>
        <taxon>Pseudomonadati</taxon>
        <taxon>Nitrospinota/Tectimicrobiota group</taxon>
        <taxon>Candidatus Tectimicrobiota</taxon>
    </lineage>
</organism>
<sequence length="77" mass="8834">MHKKLTITTLDETVYEGLHSDDARHLACAEQARLDIFLPTDDHMLRLATRHAARLQVRVANPLTWLLGVTESCIRRQ</sequence>
<protein>
    <recommendedName>
        <fullName evidence="3">PIN domain-containing protein</fullName>
    </recommendedName>
</protein>
<dbReference type="AlphaFoldDB" id="A0A938B6J4"/>
<dbReference type="Proteomes" id="UP000712673">
    <property type="component" value="Unassembled WGS sequence"/>
</dbReference>
<comment type="caution">
    <text evidence="1">The sequence shown here is derived from an EMBL/GenBank/DDBJ whole genome shotgun (WGS) entry which is preliminary data.</text>
</comment>
<evidence type="ECO:0000313" key="2">
    <source>
        <dbReference type="Proteomes" id="UP000712673"/>
    </source>
</evidence>
<evidence type="ECO:0008006" key="3">
    <source>
        <dbReference type="Google" id="ProtNLM"/>
    </source>
</evidence>
<evidence type="ECO:0000313" key="1">
    <source>
        <dbReference type="EMBL" id="MBM3226545.1"/>
    </source>
</evidence>
<dbReference type="EMBL" id="VGLS01000949">
    <property type="protein sequence ID" value="MBM3226545.1"/>
    <property type="molecule type" value="Genomic_DNA"/>
</dbReference>
<accession>A0A938B6J4</accession>
<gene>
    <name evidence="1" type="ORF">FJZ47_22505</name>
</gene>
<reference evidence="1" key="1">
    <citation type="submission" date="2019-03" db="EMBL/GenBank/DDBJ databases">
        <title>Lake Tanganyika Metagenome-Assembled Genomes (MAGs).</title>
        <authorList>
            <person name="Tran P."/>
        </authorList>
    </citation>
    <scope>NUCLEOTIDE SEQUENCE</scope>
    <source>
        <strain evidence="1">K_DeepCast_65m_m2_066</strain>
    </source>
</reference>
<name>A0A938B6J4_UNCTE</name>